<reference evidence="1" key="1">
    <citation type="submission" date="2021-04" db="EMBL/GenBank/DDBJ databases">
        <title>Sequencing of actinobacteria type strains.</title>
        <authorList>
            <person name="Nguyen G.-S."/>
            <person name="Wentzel A."/>
        </authorList>
    </citation>
    <scope>NUCLEOTIDE SEQUENCE</scope>
    <source>
        <strain evidence="1">DSM 42095</strain>
    </source>
</reference>
<proteinExistence type="predicted"/>
<name>A0A8T4IRT6_9ACTN</name>
<keyword evidence="2" id="KW-1185">Reference proteome</keyword>
<gene>
    <name evidence="1" type="ORF">KDA82_13190</name>
</gene>
<accession>A0A8T4IRT6</accession>
<evidence type="ECO:0000313" key="1">
    <source>
        <dbReference type="EMBL" id="MBR7673952.1"/>
    </source>
</evidence>
<evidence type="ECO:0000313" key="2">
    <source>
        <dbReference type="Proteomes" id="UP000675554"/>
    </source>
</evidence>
<sequence length="132" mass="13728">MGTSLRADFSATVKARADKLTRVSGDELKAGANGSFADAVEVKATYKGAAVPGVPVSAKMITDGALPVQNHKGPYFKADGKTVRSLSGLKTDAEGVLRLPKIYTDGNEGTFKLQLTTADGAKLTVELEVAKS</sequence>
<dbReference type="AlphaFoldDB" id="A0A8T4IRT6"/>
<comment type="caution">
    <text evidence="1">The sequence shown here is derived from an EMBL/GenBank/DDBJ whole genome shotgun (WGS) entry which is preliminary data.</text>
</comment>
<protein>
    <submittedName>
        <fullName evidence="1">Uncharacterized protein</fullName>
    </submittedName>
</protein>
<organism evidence="1 2">
    <name type="scientific">Streptomyces daliensis</name>
    <dbReference type="NCBI Taxonomy" id="299421"/>
    <lineage>
        <taxon>Bacteria</taxon>
        <taxon>Bacillati</taxon>
        <taxon>Actinomycetota</taxon>
        <taxon>Actinomycetes</taxon>
        <taxon>Kitasatosporales</taxon>
        <taxon>Streptomycetaceae</taxon>
        <taxon>Streptomyces</taxon>
    </lineage>
</organism>
<dbReference type="Proteomes" id="UP000675554">
    <property type="component" value="Unassembled WGS sequence"/>
</dbReference>
<dbReference type="EMBL" id="JAGSMN010000276">
    <property type="protein sequence ID" value="MBR7673952.1"/>
    <property type="molecule type" value="Genomic_DNA"/>
</dbReference>